<dbReference type="GO" id="GO:0015074">
    <property type="term" value="P:DNA integration"/>
    <property type="evidence" value="ECO:0007669"/>
    <property type="project" value="InterPro"/>
</dbReference>
<dbReference type="GO" id="GO:0003677">
    <property type="term" value="F:DNA binding"/>
    <property type="evidence" value="ECO:0007669"/>
    <property type="project" value="InterPro"/>
</dbReference>
<dbReference type="RefSeq" id="WP_100270499.1">
    <property type="nucleotide sequence ID" value="NZ_CP024443.1"/>
</dbReference>
<dbReference type="Gene3D" id="1.10.443.10">
    <property type="entry name" value="Intergrase catalytic core"/>
    <property type="match status" value="1"/>
</dbReference>
<feature type="domain" description="Tyr recombinase" evidence="2">
    <location>
        <begin position="582"/>
        <end position="811"/>
    </location>
</feature>
<dbReference type="PROSITE" id="PS51898">
    <property type="entry name" value="TYR_RECOMBINASE"/>
    <property type="match status" value="1"/>
</dbReference>
<keyword evidence="1" id="KW-0233">DNA recombination</keyword>
<dbReference type="InterPro" id="IPR011010">
    <property type="entry name" value="DNA_brk_join_enz"/>
</dbReference>
<sequence length="1140" mass="131689">MILKFPKQLIADFAPVNHSDTNRNQAATSKFSSQPLTYFALRQHRKSVLFLKLSSLWRQQQQDNAGHRKWAKADKYVNRFFAKQIFHPCPNPCFATYHSLNQQFSKDFTRLWRIAIPISKLGFEQFLLSAQGFINQYYNDNKKTYLSAHRHLTQFITYQNTQIIEEYHYRVPSPPIDVEPKENPLSYTDSYVTNGKQLRKIIKAVHHHWQTHDDFSTEESLSWLIFSGIIYGGINDATLLQAWLTSLLKACQNIDDFLVFDDYRLLLSIRYLSKHYGNEFENETLFNTQQILLDAMSLCWLYRYKQSGRTHSKAINVNALLLTGLTPITNQLGLKKITLSWLLKNACYHWEMLDGVDIDQALVGVMQGRHRTTGLIKADFENLLSANPASKKLDANYDLMTLAKLDIQSTKPLDATKAGYKEKVRRSDLVKDIHNIFDKVMDKKYRPRFIETLNKKPTKDEYILYRLQSLHHIGISLSERILIAWIADFVKRQSANYQSILQYLSTIGYEWIYFTNFQPIDSWTDEDFTETYDEMLDYKKSILGNQDITYAARRLQSLHNFAETNFGLAKVTIEQAESKLKVRAQLLSVHQYLAFLEQLTLNTQGLDGMMVRVFYILAFRTGMRKKELLGLKFSDIELLSSPHPSLLIRPNEYRSIKTEGSIRRVPIFAVLTQEELNFVSDFFKLSKPDKLNQLIFVFADSMQGIGDSLPNNLLEQVLADIGATQEITLHGLRHCTATNLALSLNATPTPARLLTQQTDEQRQRLHSELLGVHDAQDKWHAIASFVGHISPQRTFQYYIHTAMLMATDKITQADIIIPLVTFKNITGFDRRKLGKNGYQFEGDSVNLKTLQPLLNRLILDKRKAVKDSWQRVGEQQPLPMLGSMFDDKDDIANQDFLTFAFHQYSVNQVLTLLAKADVIYKQDLDANFSQIIQQSSIDDGIAQHLIDRAKIIANLKTRKKQPRFTIEPNQLSPIAVFHDDEKKLRQALMLNLRQLVTQKDLGYQKLLTMGIQKLSTRQPALPLSYAELVEFLPIALTLLPAEKWLIKYQKSDSVIYSKLTTLLQSYHEQNEEPKFHLVPSKTSFDYEIGIAHKESVGNNLTWQFSSLLRFIVHYLFLFGTDTKMLHHQGRHQALLLLSIS</sequence>
<reference evidence="4" key="1">
    <citation type="submission" date="2017-11" db="EMBL/GenBank/DDBJ databases">
        <title>Complete genome sequence of Moraxella osloensis NP7 isolated from human skin.</title>
        <authorList>
            <person name="Lee K."/>
            <person name="Lim J.Y."/>
            <person name="Hwang I."/>
        </authorList>
    </citation>
    <scope>NUCLEOTIDE SEQUENCE [LARGE SCALE GENOMIC DNA]</scope>
    <source>
        <strain evidence="4">NP7</strain>
    </source>
</reference>
<dbReference type="Pfam" id="PF00589">
    <property type="entry name" value="Phage_integrase"/>
    <property type="match status" value="1"/>
</dbReference>
<organism evidence="3 4">
    <name type="scientific">Faucicola osloensis</name>
    <name type="common">Moraxella osloensis</name>
    <dbReference type="NCBI Taxonomy" id="34062"/>
    <lineage>
        <taxon>Bacteria</taxon>
        <taxon>Pseudomonadati</taxon>
        <taxon>Pseudomonadota</taxon>
        <taxon>Gammaproteobacteria</taxon>
        <taxon>Moraxellales</taxon>
        <taxon>Moraxellaceae</taxon>
        <taxon>Faucicola</taxon>
    </lineage>
</organism>
<dbReference type="Proteomes" id="UP000229340">
    <property type="component" value="Chromosome"/>
</dbReference>
<dbReference type="InterPro" id="IPR002104">
    <property type="entry name" value="Integrase_catalytic"/>
</dbReference>
<evidence type="ECO:0000313" key="3">
    <source>
        <dbReference type="EMBL" id="ATR79322.1"/>
    </source>
</evidence>
<evidence type="ECO:0000256" key="1">
    <source>
        <dbReference type="ARBA" id="ARBA00023172"/>
    </source>
</evidence>
<accession>A0A2D2LWD0</accession>
<evidence type="ECO:0000313" key="4">
    <source>
        <dbReference type="Proteomes" id="UP000229340"/>
    </source>
</evidence>
<gene>
    <name evidence="3" type="ORF">NP7_08720</name>
</gene>
<dbReference type="GO" id="GO:0006310">
    <property type="term" value="P:DNA recombination"/>
    <property type="evidence" value="ECO:0007669"/>
    <property type="project" value="UniProtKB-KW"/>
</dbReference>
<proteinExistence type="predicted"/>
<dbReference type="AlphaFoldDB" id="A0A2D2LWD0"/>
<name>A0A2D2LWD0_FAUOS</name>
<dbReference type="CDD" id="cd00397">
    <property type="entry name" value="DNA_BRE_C"/>
    <property type="match status" value="1"/>
</dbReference>
<protein>
    <recommendedName>
        <fullName evidence="2">Tyr recombinase domain-containing protein</fullName>
    </recommendedName>
</protein>
<dbReference type="InterPro" id="IPR013762">
    <property type="entry name" value="Integrase-like_cat_sf"/>
</dbReference>
<dbReference type="SUPFAM" id="SSF56349">
    <property type="entry name" value="DNA breaking-rejoining enzymes"/>
    <property type="match status" value="1"/>
</dbReference>
<dbReference type="EMBL" id="CP024443">
    <property type="protein sequence ID" value="ATR79322.1"/>
    <property type="molecule type" value="Genomic_DNA"/>
</dbReference>
<evidence type="ECO:0000259" key="2">
    <source>
        <dbReference type="PROSITE" id="PS51898"/>
    </source>
</evidence>